<reference evidence="6" key="1">
    <citation type="submission" date="2022-07" db="EMBL/GenBank/DDBJ databases">
        <title>Fungi with potential for degradation of polypropylene.</title>
        <authorList>
            <person name="Gostincar C."/>
        </authorList>
    </citation>
    <scope>NUCLEOTIDE SEQUENCE</scope>
    <source>
        <strain evidence="6">EXF-13287</strain>
    </source>
</reference>
<dbReference type="FunFam" id="3.40.1370.10:FF:000016">
    <property type="entry name" value="60S ribosomal protein L4, mitochondrial"/>
    <property type="match status" value="1"/>
</dbReference>
<dbReference type="InterPro" id="IPR013005">
    <property type="entry name" value="Ribosomal_uL4-like"/>
</dbReference>
<comment type="similarity">
    <text evidence="1">Belongs to the universal ribosomal protein uL4 family.</text>
</comment>
<dbReference type="InterPro" id="IPR023574">
    <property type="entry name" value="Ribosomal_uL4_dom_sf"/>
</dbReference>
<dbReference type="SUPFAM" id="SSF52166">
    <property type="entry name" value="Ribosomal protein L4"/>
    <property type="match status" value="1"/>
</dbReference>
<feature type="compositionally biased region" description="Basic residues" evidence="5">
    <location>
        <begin position="120"/>
        <end position="131"/>
    </location>
</feature>
<dbReference type="GO" id="GO:0006412">
    <property type="term" value="P:translation"/>
    <property type="evidence" value="ECO:0007669"/>
    <property type="project" value="InterPro"/>
</dbReference>
<gene>
    <name evidence="6" type="ORF">NKR19_g4236</name>
</gene>
<protein>
    <recommendedName>
        <fullName evidence="4">Large ribosomal subunit protein uL4m</fullName>
    </recommendedName>
</protein>
<dbReference type="GO" id="GO:0005840">
    <property type="term" value="C:ribosome"/>
    <property type="evidence" value="ECO:0007669"/>
    <property type="project" value="UniProtKB-KW"/>
</dbReference>
<dbReference type="PANTHER" id="PTHR10746:SF6">
    <property type="entry name" value="LARGE RIBOSOMAL SUBUNIT PROTEIN UL4M"/>
    <property type="match status" value="1"/>
</dbReference>
<keyword evidence="3" id="KW-0687">Ribonucleoprotein</keyword>
<feature type="region of interest" description="Disordered" evidence="5">
    <location>
        <begin position="110"/>
        <end position="153"/>
    </location>
</feature>
<dbReference type="EMBL" id="JANBVN010000052">
    <property type="protein sequence ID" value="KAJ9155970.1"/>
    <property type="molecule type" value="Genomic_DNA"/>
</dbReference>
<dbReference type="Pfam" id="PF00573">
    <property type="entry name" value="Ribosomal_L4"/>
    <property type="match status" value="1"/>
</dbReference>
<dbReference type="InterPro" id="IPR002136">
    <property type="entry name" value="Ribosomal_uL4"/>
</dbReference>
<sequence>MAGTGVKGLTEAMKVLGLSSQSCRTLPTRALPSITRTMATTPPSPSITRSSSDPWTPLTSVPLTIYAFPSLEPRSLESWSTKHLHLPLRRDILHQAVIFEGDAARQGTASAKTRYEVHGSHRKLYRQKGTGRARVGDKQSPLRRGGGKTFGPRPRDFATGLNRKVYDLAWRTALSYRYRRGELVVTEDGMELPLPDEFLALVEAGRLRGVGMEESTELEDGFVRRYMRGLMKGLGWGAENGRTTFVTGDRRANLFTSLEVAGEEGRALELEDVDVKDLLETGRIVIEKQALREMIKRHQSDLVSNVVVNGVRYRGPELGSPVVGA</sequence>
<dbReference type="PANTHER" id="PTHR10746">
    <property type="entry name" value="50S RIBOSOMAL PROTEIN L4"/>
    <property type="match status" value="1"/>
</dbReference>
<organism evidence="6 7">
    <name type="scientific">Coniochaeta hoffmannii</name>
    <dbReference type="NCBI Taxonomy" id="91930"/>
    <lineage>
        <taxon>Eukaryota</taxon>
        <taxon>Fungi</taxon>
        <taxon>Dikarya</taxon>
        <taxon>Ascomycota</taxon>
        <taxon>Pezizomycotina</taxon>
        <taxon>Sordariomycetes</taxon>
        <taxon>Sordariomycetidae</taxon>
        <taxon>Coniochaetales</taxon>
        <taxon>Coniochaetaceae</taxon>
        <taxon>Coniochaeta</taxon>
    </lineage>
</organism>
<dbReference type="GO" id="GO:1990904">
    <property type="term" value="C:ribonucleoprotein complex"/>
    <property type="evidence" value="ECO:0007669"/>
    <property type="project" value="UniProtKB-KW"/>
</dbReference>
<dbReference type="Gene3D" id="3.40.1370.10">
    <property type="match status" value="1"/>
</dbReference>
<dbReference type="Proteomes" id="UP001174691">
    <property type="component" value="Unassembled WGS sequence"/>
</dbReference>
<accession>A0AA38S483</accession>
<dbReference type="AlphaFoldDB" id="A0AA38S483"/>
<evidence type="ECO:0000256" key="3">
    <source>
        <dbReference type="ARBA" id="ARBA00023274"/>
    </source>
</evidence>
<keyword evidence="2 6" id="KW-0689">Ribosomal protein</keyword>
<dbReference type="GO" id="GO:0003735">
    <property type="term" value="F:structural constituent of ribosome"/>
    <property type="evidence" value="ECO:0007669"/>
    <property type="project" value="InterPro"/>
</dbReference>
<evidence type="ECO:0000313" key="6">
    <source>
        <dbReference type="EMBL" id="KAJ9155970.1"/>
    </source>
</evidence>
<evidence type="ECO:0000313" key="7">
    <source>
        <dbReference type="Proteomes" id="UP001174691"/>
    </source>
</evidence>
<evidence type="ECO:0000256" key="5">
    <source>
        <dbReference type="SAM" id="MobiDB-lite"/>
    </source>
</evidence>
<name>A0AA38S483_9PEZI</name>
<proteinExistence type="inferred from homology"/>
<evidence type="ECO:0000256" key="4">
    <source>
        <dbReference type="ARBA" id="ARBA00040565"/>
    </source>
</evidence>
<comment type="caution">
    <text evidence="6">The sequence shown here is derived from an EMBL/GenBank/DDBJ whole genome shotgun (WGS) entry which is preliminary data.</text>
</comment>
<evidence type="ECO:0000256" key="1">
    <source>
        <dbReference type="ARBA" id="ARBA00010528"/>
    </source>
</evidence>
<evidence type="ECO:0000256" key="2">
    <source>
        <dbReference type="ARBA" id="ARBA00022980"/>
    </source>
</evidence>
<keyword evidence="7" id="KW-1185">Reference proteome</keyword>